<gene>
    <name evidence="22" type="ORF">LOX96_02535</name>
</gene>
<comment type="catalytic activity">
    <reaction evidence="1">
        <text>ATP = 3',5'-cyclic AMP + diphosphate</text>
        <dbReference type="Rhea" id="RHEA:15389"/>
        <dbReference type="ChEBI" id="CHEBI:30616"/>
        <dbReference type="ChEBI" id="CHEBI:33019"/>
        <dbReference type="ChEBI" id="CHEBI:58165"/>
        <dbReference type="EC" id="4.6.1.1"/>
    </reaction>
</comment>
<comment type="caution">
    <text evidence="22">The sequence shown here is derived from an EMBL/GenBank/DDBJ whole genome shotgun (WGS) entry which is preliminary data.</text>
</comment>
<keyword evidence="13 19" id="KW-0472">Membrane</keyword>
<dbReference type="GO" id="GO:0004016">
    <property type="term" value="F:adenylate cyclase activity"/>
    <property type="evidence" value="ECO:0007669"/>
    <property type="project" value="UniProtKB-EC"/>
</dbReference>
<dbReference type="Gene3D" id="3.30.70.1230">
    <property type="entry name" value="Nucleotide cyclase"/>
    <property type="match status" value="1"/>
</dbReference>
<evidence type="ECO:0000256" key="13">
    <source>
        <dbReference type="ARBA" id="ARBA00023136"/>
    </source>
</evidence>
<evidence type="ECO:0000259" key="21">
    <source>
        <dbReference type="PROSITE" id="PS50885"/>
    </source>
</evidence>
<dbReference type="FunFam" id="3.30.70.1230:FF:000033">
    <property type="entry name" value="Adenylate cyclase"/>
    <property type="match status" value="1"/>
</dbReference>
<evidence type="ECO:0000256" key="16">
    <source>
        <dbReference type="ARBA" id="ARBA00032637"/>
    </source>
</evidence>
<dbReference type="Gene3D" id="1.10.8.500">
    <property type="entry name" value="HAMP domain in histidine kinase"/>
    <property type="match status" value="1"/>
</dbReference>
<keyword evidence="7" id="KW-0479">Metal-binding</keyword>
<dbReference type="AlphaFoldDB" id="A0A9X2CY86"/>
<comment type="subunit">
    <text evidence="17">Homodimer. Can also exist as monomer.</text>
</comment>
<dbReference type="SUPFAM" id="SSF158472">
    <property type="entry name" value="HAMP domain-like"/>
    <property type="match status" value="1"/>
</dbReference>
<evidence type="ECO:0000256" key="17">
    <source>
        <dbReference type="ARBA" id="ARBA00064436"/>
    </source>
</evidence>
<evidence type="ECO:0000313" key="23">
    <source>
        <dbReference type="Proteomes" id="UP001139721"/>
    </source>
</evidence>
<evidence type="ECO:0000313" key="22">
    <source>
        <dbReference type="EMBL" id="MCL9682961.1"/>
    </source>
</evidence>
<evidence type="ECO:0000256" key="12">
    <source>
        <dbReference type="ARBA" id="ARBA00022998"/>
    </source>
</evidence>
<keyword evidence="9" id="KW-0067">ATP-binding</keyword>
<keyword evidence="23" id="KW-1185">Reference proteome</keyword>
<keyword evidence="8" id="KW-0547">Nucleotide-binding</keyword>
<dbReference type="InterPro" id="IPR001054">
    <property type="entry name" value="A/G_cyclase"/>
</dbReference>
<evidence type="ECO:0000256" key="2">
    <source>
        <dbReference type="ARBA" id="ARBA00001946"/>
    </source>
</evidence>
<evidence type="ECO:0000256" key="10">
    <source>
        <dbReference type="ARBA" id="ARBA00022842"/>
    </source>
</evidence>
<evidence type="ECO:0000256" key="19">
    <source>
        <dbReference type="SAM" id="Phobius"/>
    </source>
</evidence>
<dbReference type="EMBL" id="JAJKBJ010000002">
    <property type="protein sequence ID" value="MCL9682961.1"/>
    <property type="molecule type" value="Genomic_DNA"/>
</dbReference>
<evidence type="ECO:0000256" key="11">
    <source>
        <dbReference type="ARBA" id="ARBA00022989"/>
    </source>
</evidence>
<feature type="transmembrane region" description="Helical" evidence="19">
    <location>
        <begin position="332"/>
        <end position="361"/>
    </location>
</feature>
<dbReference type="Pfam" id="PF00672">
    <property type="entry name" value="HAMP"/>
    <property type="match status" value="1"/>
</dbReference>
<keyword evidence="12" id="KW-0115">cAMP biosynthesis</keyword>
<evidence type="ECO:0000256" key="14">
    <source>
        <dbReference type="ARBA" id="ARBA00023239"/>
    </source>
</evidence>
<dbReference type="PANTHER" id="PTHR45627">
    <property type="entry name" value="ADENYLATE CYCLASE TYPE 1"/>
    <property type="match status" value="1"/>
</dbReference>
<accession>A0A9X2CY86</accession>
<dbReference type="RefSeq" id="WP_250420252.1">
    <property type="nucleotide sequence ID" value="NZ_JAJKBJ010000002.1"/>
</dbReference>
<dbReference type="SMART" id="SM00304">
    <property type="entry name" value="HAMP"/>
    <property type="match status" value="1"/>
</dbReference>
<dbReference type="SUPFAM" id="SSF55073">
    <property type="entry name" value="Nucleotide cyclase"/>
    <property type="match status" value="1"/>
</dbReference>
<dbReference type="GO" id="GO:0046872">
    <property type="term" value="F:metal ion binding"/>
    <property type="evidence" value="ECO:0007669"/>
    <property type="project" value="UniProtKB-KW"/>
</dbReference>
<comment type="subcellular location">
    <subcellularLocation>
        <location evidence="3">Membrane</location>
        <topology evidence="3">Multi-pass membrane protein</topology>
    </subcellularLocation>
</comment>
<dbReference type="CDD" id="cd07302">
    <property type="entry name" value="CHD"/>
    <property type="match status" value="1"/>
</dbReference>
<dbReference type="EC" id="4.6.1.1" evidence="4"/>
<evidence type="ECO:0000256" key="3">
    <source>
        <dbReference type="ARBA" id="ARBA00004141"/>
    </source>
</evidence>
<dbReference type="GO" id="GO:0006171">
    <property type="term" value="P:cAMP biosynthetic process"/>
    <property type="evidence" value="ECO:0007669"/>
    <property type="project" value="UniProtKB-KW"/>
</dbReference>
<dbReference type="InterPro" id="IPR018297">
    <property type="entry name" value="A/G_cyclase_CS"/>
</dbReference>
<dbReference type="GO" id="GO:0005886">
    <property type="term" value="C:plasma membrane"/>
    <property type="evidence" value="ECO:0007669"/>
    <property type="project" value="TreeGrafter"/>
</dbReference>
<dbReference type="GO" id="GO:0005524">
    <property type="term" value="F:ATP binding"/>
    <property type="evidence" value="ECO:0007669"/>
    <property type="project" value="UniProtKB-KW"/>
</dbReference>
<feature type="transmembrane region" description="Helical" evidence="19">
    <location>
        <begin position="27"/>
        <end position="52"/>
    </location>
</feature>
<dbReference type="PROSITE" id="PS50885">
    <property type="entry name" value="HAMP"/>
    <property type="match status" value="1"/>
</dbReference>
<comment type="cofactor">
    <cofactor evidence="2">
        <name>Mg(2+)</name>
        <dbReference type="ChEBI" id="CHEBI:18420"/>
    </cofactor>
</comment>
<evidence type="ECO:0000256" key="7">
    <source>
        <dbReference type="ARBA" id="ARBA00022723"/>
    </source>
</evidence>
<dbReference type="GO" id="GO:0035556">
    <property type="term" value="P:intracellular signal transduction"/>
    <property type="evidence" value="ECO:0007669"/>
    <property type="project" value="InterPro"/>
</dbReference>
<dbReference type="PROSITE" id="PS50125">
    <property type="entry name" value="GUANYLATE_CYCLASE_2"/>
    <property type="match status" value="1"/>
</dbReference>
<evidence type="ECO:0000256" key="9">
    <source>
        <dbReference type="ARBA" id="ARBA00022840"/>
    </source>
</evidence>
<evidence type="ECO:0000256" key="18">
    <source>
        <dbReference type="RuleBase" id="RU000405"/>
    </source>
</evidence>
<name>A0A9X2CY86_9GAMM</name>
<evidence type="ECO:0000256" key="1">
    <source>
        <dbReference type="ARBA" id="ARBA00001593"/>
    </source>
</evidence>
<dbReference type="CDD" id="cd06225">
    <property type="entry name" value="HAMP"/>
    <property type="match status" value="1"/>
</dbReference>
<keyword evidence="10" id="KW-0460">Magnesium</keyword>
<dbReference type="Pfam" id="PF00211">
    <property type="entry name" value="Guanylate_cyc"/>
    <property type="match status" value="1"/>
</dbReference>
<comment type="similarity">
    <text evidence="18">Belongs to the adenylyl cyclase class-4/guanylyl cyclase family.</text>
</comment>
<protein>
    <recommendedName>
        <fullName evidence="5">Adenylate cyclase</fullName>
        <ecNumber evidence="4">4.6.1.1</ecNumber>
    </recommendedName>
    <alternativeName>
        <fullName evidence="15">ATP pyrophosphate-lyase</fullName>
    </alternativeName>
    <alternativeName>
        <fullName evidence="16">Adenylyl cyclase</fullName>
    </alternativeName>
</protein>
<evidence type="ECO:0000256" key="5">
    <source>
        <dbReference type="ARBA" id="ARBA00021420"/>
    </source>
</evidence>
<evidence type="ECO:0000259" key="20">
    <source>
        <dbReference type="PROSITE" id="PS50125"/>
    </source>
</evidence>
<dbReference type="InterPro" id="IPR029787">
    <property type="entry name" value="Nucleotide_cyclase"/>
</dbReference>
<evidence type="ECO:0000256" key="6">
    <source>
        <dbReference type="ARBA" id="ARBA00022692"/>
    </source>
</evidence>
<reference evidence="22" key="1">
    <citation type="submission" date="2021-11" db="EMBL/GenBank/DDBJ databases">
        <title>Legionella maioricencis sp. nov., a new species isolated from hot water samples in Mallorca.</title>
        <authorList>
            <person name="Crespi S."/>
            <person name="Drasar V."/>
            <person name="Salva-Serra F."/>
            <person name="Jaen-Luchoro D."/>
            <person name="Pineiro-Iglesias B."/>
            <person name="Aliaga F."/>
            <person name="Fernandez-Juarez V."/>
            <person name="Coll G."/>
            <person name="Moore E.R.B."/>
            <person name="Bennasar-Figueras A."/>
        </authorList>
    </citation>
    <scope>NUCLEOTIDE SEQUENCE</scope>
    <source>
        <strain evidence="22">HCPI-6</strain>
    </source>
</reference>
<feature type="domain" description="HAMP" evidence="21">
    <location>
        <begin position="361"/>
        <end position="413"/>
    </location>
</feature>
<keyword evidence="6 19" id="KW-0812">Transmembrane</keyword>
<evidence type="ECO:0000256" key="4">
    <source>
        <dbReference type="ARBA" id="ARBA00012201"/>
    </source>
</evidence>
<dbReference type="PROSITE" id="PS00452">
    <property type="entry name" value="GUANYLATE_CYCLASE_1"/>
    <property type="match status" value="1"/>
</dbReference>
<evidence type="ECO:0000256" key="15">
    <source>
        <dbReference type="ARBA" id="ARBA00032597"/>
    </source>
</evidence>
<keyword evidence="11 19" id="KW-1133">Transmembrane helix</keyword>
<evidence type="ECO:0000256" key="8">
    <source>
        <dbReference type="ARBA" id="ARBA00022741"/>
    </source>
</evidence>
<proteinExistence type="inferred from homology"/>
<dbReference type="InterPro" id="IPR003660">
    <property type="entry name" value="HAMP_dom"/>
</dbReference>
<keyword evidence="14 18" id="KW-0456">Lyase</keyword>
<organism evidence="22 23">
    <name type="scientific">Legionella maioricensis</name>
    <dbReference type="NCBI Taxonomy" id="2896528"/>
    <lineage>
        <taxon>Bacteria</taxon>
        <taxon>Pseudomonadati</taxon>
        <taxon>Pseudomonadota</taxon>
        <taxon>Gammaproteobacteria</taxon>
        <taxon>Legionellales</taxon>
        <taxon>Legionellaceae</taxon>
        <taxon>Legionella</taxon>
    </lineage>
</organism>
<dbReference type="Proteomes" id="UP001139721">
    <property type="component" value="Unassembled WGS sequence"/>
</dbReference>
<sequence length="623" mass="71091">MEQKLSRYSLFWRWLLLGRWKTLQGKFLHAFLNITVAAILILVAAMITFFWLQNYALLLAEKNAPMFQTAAGLEIGLQRSLASIRGWISVADKTFLEQHQNAWNNQVWPNYQKLYDLSKKFDDQYNLALFKKTKAKLVKLYNIQWSVGDVAHTLGNNQAFKDIYLKVHPVYVDLIGLILGTSAIQAQSKSFIRFEQIRKLNQLQDNIALSLHTLQNFALTGRRVDGLAFEDYLKQCLMIFSSYKTIQNASDLNSWFRLEKESLEHFLALEFRAFQKLTNQVQKQADTGVLNIAEKILQEQAIPLEKEVSAILADMVLHQQNMMKLAREQVSWISLLAPWVMLILIISLLTIAVSLAIFGAMQLVQPISTLSEATKLLAEHQLGEDIPITSEDEMGQLTVSFNKMRASLQASEEQTERLLLNMLPKSIVRRLREGEEFIVDPLEDVSVIFIDIVKFTSLVSNISPKLLVDILSQLFSEFDKLVVKHHLEKIKTIGDAYMVVGGAPEPDPRHLENAIEFALDALKTVKPFNEKYNQDIQLRIGMHRGPVVAGVIGQKKFSYDLWGDTVNIASRMESHGIQGTIQVSEAVYQKLKDRYSFEIRGKIEIKGKKDTQMAYLLRPTSND</sequence>
<feature type="domain" description="Guanylate cyclase" evidence="20">
    <location>
        <begin position="446"/>
        <end position="573"/>
    </location>
</feature>
<dbReference type="PANTHER" id="PTHR45627:SF12">
    <property type="entry name" value="ADENYLATE CYCLASE TYPE 2"/>
    <property type="match status" value="1"/>
</dbReference>
<dbReference type="SMART" id="SM00044">
    <property type="entry name" value="CYCc"/>
    <property type="match status" value="1"/>
</dbReference>
<dbReference type="GO" id="GO:0007189">
    <property type="term" value="P:adenylate cyclase-activating G protein-coupled receptor signaling pathway"/>
    <property type="evidence" value="ECO:0007669"/>
    <property type="project" value="TreeGrafter"/>
</dbReference>